<dbReference type="EMBL" id="PSQE01000003">
    <property type="protein sequence ID" value="RHN66376.1"/>
    <property type="molecule type" value="Genomic_DNA"/>
</dbReference>
<reference evidence="2" key="1">
    <citation type="journal article" date="2018" name="Nat. Plants">
        <title>Whole-genome landscape of Medicago truncatula symbiotic genes.</title>
        <authorList>
            <person name="Pecrix Y."/>
            <person name="Staton S.E."/>
            <person name="Sallet E."/>
            <person name="Lelandais-Briere C."/>
            <person name="Moreau S."/>
            <person name="Carrere S."/>
            <person name="Blein T."/>
            <person name="Jardinaud M.F."/>
            <person name="Latrasse D."/>
            <person name="Zouine M."/>
            <person name="Zahm M."/>
            <person name="Kreplak J."/>
            <person name="Mayjonade B."/>
            <person name="Satge C."/>
            <person name="Perez M."/>
            <person name="Cauet S."/>
            <person name="Marande W."/>
            <person name="Chantry-Darmon C."/>
            <person name="Lopez-Roques C."/>
            <person name="Bouchez O."/>
            <person name="Berard A."/>
            <person name="Debelle F."/>
            <person name="Munos S."/>
            <person name="Bendahmane A."/>
            <person name="Berges H."/>
            <person name="Niebel A."/>
            <person name="Buitink J."/>
            <person name="Frugier F."/>
            <person name="Benhamed M."/>
            <person name="Crespi M."/>
            <person name="Gouzy J."/>
            <person name="Gamas P."/>
        </authorList>
    </citation>
    <scope>NUCLEOTIDE SEQUENCE [LARGE SCALE GENOMIC DNA]</scope>
    <source>
        <strain evidence="2">cv. Jemalong A17</strain>
    </source>
</reference>
<organism evidence="1 2">
    <name type="scientific">Medicago truncatula</name>
    <name type="common">Barrel medic</name>
    <name type="synonym">Medicago tribuloides</name>
    <dbReference type="NCBI Taxonomy" id="3880"/>
    <lineage>
        <taxon>Eukaryota</taxon>
        <taxon>Viridiplantae</taxon>
        <taxon>Streptophyta</taxon>
        <taxon>Embryophyta</taxon>
        <taxon>Tracheophyta</taxon>
        <taxon>Spermatophyta</taxon>
        <taxon>Magnoliopsida</taxon>
        <taxon>eudicotyledons</taxon>
        <taxon>Gunneridae</taxon>
        <taxon>Pentapetalae</taxon>
        <taxon>rosids</taxon>
        <taxon>fabids</taxon>
        <taxon>Fabales</taxon>
        <taxon>Fabaceae</taxon>
        <taxon>Papilionoideae</taxon>
        <taxon>50 kb inversion clade</taxon>
        <taxon>NPAAA clade</taxon>
        <taxon>Hologalegina</taxon>
        <taxon>IRL clade</taxon>
        <taxon>Trifolieae</taxon>
        <taxon>Medicago</taxon>
    </lineage>
</organism>
<gene>
    <name evidence="1" type="ORF">MtrunA17_Chr3g0090251</name>
</gene>
<accession>A0A396IKY3</accession>
<sequence>MDFTRKLFHELVVEREGYSFPVEVVYERMPDYCTHCHTIGHDVSSSRWLFPRKDKVGNAAKEIVDQGKKPVQAKRSEWVPLKENPSGIGSLRAFQDPQIVPSPTVVENLENTSVPQQQQTIHDDIPLINISSTNAFLELEDNFQTTAAAAQPVDEGTTQHIVPPQEIVSVAAAEHEVERADDVSQKDARSDDVSTKLQMEAHTITQNVEDKIHQEKLPSNSIHVLEKIIETQEEKFVADTAATFYGRYGIGTNSKQSNDVE</sequence>
<comment type="caution">
    <text evidence="1">The sequence shown here is derived from an EMBL/GenBank/DDBJ whole genome shotgun (WGS) entry which is preliminary data.</text>
</comment>
<dbReference type="Gramene" id="rna14346">
    <property type="protein sequence ID" value="RHN66376.1"/>
    <property type="gene ID" value="gene14346"/>
</dbReference>
<name>A0A396IKY3_MEDTR</name>
<evidence type="ECO:0000313" key="1">
    <source>
        <dbReference type="EMBL" id="RHN66376.1"/>
    </source>
</evidence>
<evidence type="ECO:0000313" key="2">
    <source>
        <dbReference type="Proteomes" id="UP000265566"/>
    </source>
</evidence>
<dbReference type="AlphaFoldDB" id="A0A396IKY3"/>
<dbReference type="Proteomes" id="UP000265566">
    <property type="component" value="Chromosome 3"/>
</dbReference>
<proteinExistence type="predicted"/>
<protein>
    <submittedName>
        <fullName evidence="1">Uncharacterized protein</fullName>
    </submittedName>
</protein>